<dbReference type="InterPro" id="IPR013983">
    <property type="entry name" value="Ald_Fedxn_OxRdtase_N"/>
</dbReference>
<dbReference type="AlphaFoldDB" id="A0A7G9YI72"/>
<evidence type="ECO:0000256" key="7">
    <source>
        <dbReference type="ARBA" id="ARBA00023014"/>
    </source>
</evidence>
<evidence type="ECO:0000313" key="11">
    <source>
        <dbReference type="EMBL" id="QNO47706.1"/>
    </source>
</evidence>
<dbReference type="InterPro" id="IPR036503">
    <property type="entry name" value="Ald_Fedxn_OxRdtase_N_sf"/>
</dbReference>
<sequence length="604" mass="63933">MNGYMGKILDVDLNTSRLADRSIDEKTARKFLGGKGLGLTIIYDELKPDVDPFGPDNIIVFATGPATGTSFPTGGRYHVMAMKSPLTGSVGSSNSGGRWGPLLKAAGYDAIVVRGASDAPVYLRIIDGKAELLDAQGLWGKTTFQATDEIVADVGHNASVACIGPAGENLAAISCIVNDNYRAAGRTGMGAVMGSKKLKAIAVYGTGKATVARPDEMKEQVKSALRKLKENPVTGTGGGLQTYGTAVLVNGINELGAYPTRNFRTGYFPDADKQSGETIAEKYLIGKKACWGCPVGCGSSTSIPDGAFSVTRGAGPEYETLFAFGSDCGITELDAIAKANHLCNELGLDTISTGATIACAMELVENEKIPESRLHGLNLAFGNAGAMVEAVWRTAYSVGIGEDLARGSLALAEKYGAPELSMTVKGLELPAYDPRAIQGIGLNYATANRGGCHVSGYTISPEVLGLPEKLDPRTTEGKAQLVKTFQDFTSVVNSSVVCLFNTFALGLPDYTGMLSCITGWDLNDQELLMIGERVTNLERLILNRYGFDEKDDTLPARLTSDPMPDGPASGQVSKLSAMLPEYYELRGWEHGKPGSEKLRELGLS</sequence>
<dbReference type="InterPro" id="IPR051919">
    <property type="entry name" value="W-dependent_AOR"/>
</dbReference>
<proteinExistence type="inferred from homology"/>
<organism evidence="11">
    <name type="scientific">Candidatus Methanogaster sp. ANME-2c ERB4</name>
    <dbReference type="NCBI Taxonomy" id="2759911"/>
    <lineage>
        <taxon>Archaea</taxon>
        <taxon>Methanobacteriati</taxon>
        <taxon>Methanobacteriota</taxon>
        <taxon>Stenosarchaea group</taxon>
        <taxon>Methanomicrobia</taxon>
        <taxon>Methanosarcinales</taxon>
        <taxon>ANME-2 cluster</taxon>
        <taxon>Candidatus Methanogasteraceae</taxon>
        <taxon>Candidatus Methanogaster</taxon>
    </lineage>
</organism>
<dbReference type="Pfam" id="PF01314">
    <property type="entry name" value="AFOR_C"/>
    <property type="match status" value="1"/>
</dbReference>
<evidence type="ECO:0000256" key="5">
    <source>
        <dbReference type="ARBA" id="ARBA00023002"/>
    </source>
</evidence>
<dbReference type="GO" id="GO:0051539">
    <property type="term" value="F:4 iron, 4 sulfur cluster binding"/>
    <property type="evidence" value="ECO:0007669"/>
    <property type="project" value="UniProtKB-KW"/>
</dbReference>
<dbReference type="InterPro" id="IPR001203">
    <property type="entry name" value="OxRdtase_Ald_Fedxn_C"/>
</dbReference>
<keyword evidence="4" id="KW-0479">Metal-binding</keyword>
<evidence type="ECO:0000256" key="3">
    <source>
        <dbReference type="ARBA" id="ARBA00022485"/>
    </source>
</evidence>
<name>A0A7G9YI72_9EURY</name>
<keyword evidence="3" id="KW-0004">4Fe-4S</keyword>
<evidence type="ECO:0000256" key="2">
    <source>
        <dbReference type="ARBA" id="ARBA00011032"/>
    </source>
</evidence>
<feature type="region of interest" description="Disordered" evidence="9">
    <location>
        <begin position="553"/>
        <end position="572"/>
    </location>
</feature>
<dbReference type="InterPro" id="IPR036021">
    <property type="entry name" value="Tungsten_al_ferr_oxy-like_C"/>
</dbReference>
<comment type="cofactor">
    <cofactor evidence="8">
        <name>tungstopterin</name>
        <dbReference type="ChEBI" id="CHEBI:30402"/>
    </cofactor>
</comment>
<dbReference type="PANTHER" id="PTHR30038:SF0">
    <property type="entry name" value="TUNGSTEN-CONTAINING ALDEHYDE FERREDOXIN OXIDOREDUCTASE"/>
    <property type="match status" value="1"/>
</dbReference>
<comment type="similarity">
    <text evidence="2">Belongs to the AOR/FOR family.</text>
</comment>
<evidence type="ECO:0000256" key="6">
    <source>
        <dbReference type="ARBA" id="ARBA00023004"/>
    </source>
</evidence>
<dbReference type="SUPFAM" id="SSF48310">
    <property type="entry name" value="Aldehyde ferredoxin oxidoreductase, C-terminal domains"/>
    <property type="match status" value="1"/>
</dbReference>
<dbReference type="GO" id="GO:0033726">
    <property type="term" value="F:aldehyde ferredoxin oxidoreductase activity"/>
    <property type="evidence" value="ECO:0007669"/>
    <property type="project" value="UniProtKB-EC"/>
</dbReference>
<keyword evidence="6" id="KW-0408">Iron</keyword>
<dbReference type="InterPro" id="IPR013984">
    <property type="entry name" value="Ald_Fedxn_OxRdtase_dom2"/>
</dbReference>
<dbReference type="GO" id="GO:0046872">
    <property type="term" value="F:metal ion binding"/>
    <property type="evidence" value="ECO:0007669"/>
    <property type="project" value="UniProtKB-KW"/>
</dbReference>
<evidence type="ECO:0000256" key="9">
    <source>
        <dbReference type="SAM" id="MobiDB-lite"/>
    </source>
</evidence>
<dbReference type="EC" id="1.2.7.5" evidence="11"/>
<dbReference type="Gene3D" id="1.10.569.10">
    <property type="entry name" value="Aldehyde Ferredoxin Oxidoreductase Protein, subunit A, domain 2"/>
    <property type="match status" value="1"/>
</dbReference>
<keyword evidence="7" id="KW-0411">Iron-sulfur</keyword>
<dbReference type="EMBL" id="MT631272">
    <property type="protein sequence ID" value="QNO47706.1"/>
    <property type="molecule type" value="Genomic_DNA"/>
</dbReference>
<dbReference type="SUPFAM" id="SSF56228">
    <property type="entry name" value="Aldehyde ferredoxin oxidoreductase, N-terminal domain"/>
    <property type="match status" value="1"/>
</dbReference>
<dbReference type="Gene3D" id="1.10.599.10">
    <property type="entry name" value="Aldehyde Ferredoxin Oxidoreductase Protein, subunit A, domain 3"/>
    <property type="match status" value="1"/>
</dbReference>
<dbReference type="InterPro" id="IPR013985">
    <property type="entry name" value="Ald_Fedxn_OxRdtase_dom3"/>
</dbReference>
<reference evidence="11" key="1">
    <citation type="submission" date="2020-06" db="EMBL/GenBank/DDBJ databases">
        <title>Unique genomic features of the anaerobic methanotrophic archaea.</title>
        <authorList>
            <person name="Chadwick G.L."/>
            <person name="Skennerton C.T."/>
            <person name="Laso-Perez R."/>
            <person name="Leu A.O."/>
            <person name="Speth D.R."/>
            <person name="Yu H."/>
            <person name="Morgan-Lang C."/>
            <person name="Hatzenpichler R."/>
            <person name="Goudeau D."/>
            <person name="Malmstrom R."/>
            <person name="Brazelton W.J."/>
            <person name="Woyke T."/>
            <person name="Hallam S.J."/>
            <person name="Tyson G.W."/>
            <person name="Wegener G."/>
            <person name="Boetius A."/>
            <person name="Orphan V."/>
        </authorList>
    </citation>
    <scope>NUCLEOTIDE SEQUENCE</scope>
</reference>
<dbReference type="GO" id="GO:0009055">
    <property type="term" value="F:electron transfer activity"/>
    <property type="evidence" value="ECO:0007669"/>
    <property type="project" value="InterPro"/>
</dbReference>
<dbReference type="Gene3D" id="3.60.9.10">
    <property type="entry name" value="Aldehyde ferredoxin oxidoreductase, N-terminal domain"/>
    <property type="match status" value="1"/>
</dbReference>
<dbReference type="Pfam" id="PF02730">
    <property type="entry name" value="AFOR_N"/>
    <property type="match status" value="1"/>
</dbReference>
<feature type="domain" description="Aldehyde ferredoxin oxidoreductase N-terminal" evidence="10">
    <location>
        <begin position="4"/>
        <end position="207"/>
    </location>
</feature>
<evidence type="ECO:0000259" key="10">
    <source>
        <dbReference type="SMART" id="SM00790"/>
    </source>
</evidence>
<keyword evidence="5 11" id="KW-0560">Oxidoreductase</keyword>
<gene>
    <name evidence="11" type="primary">aor</name>
    <name evidence="11" type="ORF">LDJELIEA_00004</name>
</gene>
<evidence type="ECO:0000256" key="8">
    <source>
        <dbReference type="ARBA" id="ARBA00049934"/>
    </source>
</evidence>
<accession>A0A7G9YI72</accession>
<dbReference type="SMART" id="SM00790">
    <property type="entry name" value="AFOR_N"/>
    <property type="match status" value="1"/>
</dbReference>
<evidence type="ECO:0000256" key="1">
    <source>
        <dbReference type="ARBA" id="ARBA00001966"/>
    </source>
</evidence>
<comment type="cofactor">
    <cofactor evidence="1">
        <name>[4Fe-4S] cluster</name>
        <dbReference type="ChEBI" id="CHEBI:49883"/>
    </cofactor>
</comment>
<dbReference type="PANTHER" id="PTHR30038">
    <property type="entry name" value="ALDEHYDE FERREDOXIN OXIDOREDUCTASE"/>
    <property type="match status" value="1"/>
</dbReference>
<protein>
    <submittedName>
        <fullName evidence="11">Tungsten-containing aldehyde ferredoxin oxidoreductase</fullName>
        <ecNumber evidence="11">1.2.7.5</ecNumber>
    </submittedName>
</protein>
<evidence type="ECO:0000256" key="4">
    <source>
        <dbReference type="ARBA" id="ARBA00022723"/>
    </source>
</evidence>